<protein>
    <submittedName>
        <fullName evidence="2">Xylose isomerase domain protein TIM barrel</fullName>
    </submittedName>
</protein>
<dbReference type="SUPFAM" id="SSF51658">
    <property type="entry name" value="Xylose isomerase-like"/>
    <property type="match status" value="1"/>
</dbReference>
<dbReference type="GO" id="GO:0016853">
    <property type="term" value="F:isomerase activity"/>
    <property type="evidence" value="ECO:0007669"/>
    <property type="project" value="UniProtKB-KW"/>
</dbReference>
<dbReference type="InterPro" id="IPR013022">
    <property type="entry name" value="Xyl_isomerase-like_TIM-brl"/>
</dbReference>
<dbReference type="Gene3D" id="3.20.20.150">
    <property type="entry name" value="Divalent-metal-dependent TIM barrel enzymes"/>
    <property type="match status" value="1"/>
</dbReference>
<dbReference type="HOGENOM" id="CLU_1029356_0_0_0"/>
<dbReference type="InterPro" id="IPR050312">
    <property type="entry name" value="IolE/XylAMocC-like"/>
</dbReference>
<organism evidence="2">
    <name type="scientific">Vecturithrix granuli</name>
    <dbReference type="NCBI Taxonomy" id="1499967"/>
    <lineage>
        <taxon>Bacteria</taxon>
        <taxon>Candidatus Moduliflexota</taxon>
        <taxon>Candidatus Vecturitrichia</taxon>
        <taxon>Candidatus Vecturitrichales</taxon>
        <taxon>Candidatus Vecturitrichaceae</taxon>
        <taxon>Candidatus Vecturithrix</taxon>
    </lineage>
</organism>
<keyword evidence="2" id="KW-0413">Isomerase</keyword>
<dbReference type="AlphaFoldDB" id="A0A081C577"/>
<proteinExistence type="predicted"/>
<evidence type="ECO:0000259" key="1">
    <source>
        <dbReference type="Pfam" id="PF01261"/>
    </source>
</evidence>
<evidence type="ECO:0000313" key="3">
    <source>
        <dbReference type="Proteomes" id="UP000030661"/>
    </source>
</evidence>
<evidence type="ECO:0000313" key="2">
    <source>
        <dbReference type="EMBL" id="GAK59732.1"/>
    </source>
</evidence>
<dbReference type="PANTHER" id="PTHR12110">
    <property type="entry name" value="HYDROXYPYRUVATE ISOMERASE"/>
    <property type="match status" value="1"/>
</dbReference>
<name>A0A081C577_VECG1</name>
<dbReference type="Proteomes" id="UP000030661">
    <property type="component" value="Unassembled WGS sequence"/>
</dbReference>
<dbReference type="eggNOG" id="COG1082">
    <property type="taxonomic scope" value="Bacteria"/>
</dbReference>
<feature type="domain" description="Xylose isomerase-like TIM barrel" evidence="1">
    <location>
        <begin position="24"/>
        <end position="244"/>
    </location>
</feature>
<gene>
    <name evidence="2" type="ORF">U27_06717</name>
</gene>
<accession>A0A081C577</accession>
<dbReference type="Pfam" id="PF01261">
    <property type="entry name" value="AP_endonuc_2"/>
    <property type="match status" value="1"/>
</dbReference>
<dbReference type="EMBL" id="DF820470">
    <property type="protein sequence ID" value="GAK59732.1"/>
    <property type="molecule type" value="Genomic_DNA"/>
</dbReference>
<keyword evidence="3" id="KW-1185">Reference proteome</keyword>
<dbReference type="InterPro" id="IPR036237">
    <property type="entry name" value="Xyl_isomerase-like_sf"/>
</dbReference>
<sequence length="268" mass="29609">MNNKFAVSTNTYHGFSLDEALEGIARAGFKYVELTGVTGWTEHVNWQMSDAEISTLKTKLSQKGLTAIALSGHCNIIAPEGEEAFLRNVELAARLECQYIVTGTGETHGDKEVVENESILVASLSRIVKRGEELGVCTVLETHGNNYNTGQAMYQLVSQIDSEFLGINYDTANVIFYGNVRPEEDIVNGISRLKFIHLKDKAGVNNEWNFPAIGKGYLDFSRIFALLEANHYTGPLSIEIEFTPQGPGSVEAVYQAVKDSFDYLQTIL</sequence>
<reference evidence="2" key="1">
    <citation type="journal article" date="2015" name="PeerJ">
        <title>First genomic representation of candidate bacterial phylum KSB3 points to enhanced environmental sensing as a trigger of wastewater bulking.</title>
        <authorList>
            <person name="Sekiguchi Y."/>
            <person name="Ohashi A."/>
            <person name="Parks D.H."/>
            <person name="Yamauchi T."/>
            <person name="Tyson G.W."/>
            <person name="Hugenholtz P."/>
        </authorList>
    </citation>
    <scope>NUCLEOTIDE SEQUENCE [LARGE SCALE GENOMIC DNA]</scope>
</reference>
<dbReference type="STRING" id="1499967.U27_06717"/>